<dbReference type="AlphaFoldDB" id="A0A4Y2KE67"/>
<protein>
    <submittedName>
        <fullName evidence="1">Uncharacterized protein</fullName>
    </submittedName>
</protein>
<dbReference type="Proteomes" id="UP000499080">
    <property type="component" value="Unassembled WGS sequence"/>
</dbReference>
<proteinExistence type="predicted"/>
<name>A0A4Y2KE67_ARAVE</name>
<organism evidence="1 2">
    <name type="scientific">Araneus ventricosus</name>
    <name type="common">Orbweaver spider</name>
    <name type="synonym">Epeira ventricosa</name>
    <dbReference type="NCBI Taxonomy" id="182803"/>
    <lineage>
        <taxon>Eukaryota</taxon>
        <taxon>Metazoa</taxon>
        <taxon>Ecdysozoa</taxon>
        <taxon>Arthropoda</taxon>
        <taxon>Chelicerata</taxon>
        <taxon>Arachnida</taxon>
        <taxon>Araneae</taxon>
        <taxon>Araneomorphae</taxon>
        <taxon>Entelegynae</taxon>
        <taxon>Araneoidea</taxon>
        <taxon>Araneidae</taxon>
        <taxon>Araneus</taxon>
    </lineage>
</organism>
<dbReference type="EMBL" id="BGPR01004527">
    <property type="protein sequence ID" value="GBN00565.1"/>
    <property type="molecule type" value="Genomic_DNA"/>
</dbReference>
<reference evidence="1 2" key="1">
    <citation type="journal article" date="2019" name="Sci. Rep.">
        <title>Orb-weaving spider Araneus ventricosus genome elucidates the spidroin gene catalogue.</title>
        <authorList>
            <person name="Kono N."/>
            <person name="Nakamura H."/>
            <person name="Ohtoshi R."/>
            <person name="Moran D.A.P."/>
            <person name="Shinohara A."/>
            <person name="Yoshida Y."/>
            <person name="Fujiwara M."/>
            <person name="Mori M."/>
            <person name="Tomita M."/>
            <person name="Arakawa K."/>
        </authorList>
    </citation>
    <scope>NUCLEOTIDE SEQUENCE [LARGE SCALE GENOMIC DNA]</scope>
</reference>
<keyword evidence="2" id="KW-1185">Reference proteome</keyword>
<sequence length="74" mass="8526">MEGVKKETKDIIQTGKEDMRAHVECQVKGIKNHVDGCIGKIEEDKDQRKIEEVEEKFKGRVATSRRGLMNLRID</sequence>
<accession>A0A4Y2KE67</accession>
<evidence type="ECO:0000313" key="2">
    <source>
        <dbReference type="Proteomes" id="UP000499080"/>
    </source>
</evidence>
<evidence type="ECO:0000313" key="1">
    <source>
        <dbReference type="EMBL" id="GBN00565.1"/>
    </source>
</evidence>
<comment type="caution">
    <text evidence="1">The sequence shown here is derived from an EMBL/GenBank/DDBJ whole genome shotgun (WGS) entry which is preliminary data.</text>
</comment>
<gene>
    <name evidence="1" type="ORF">AVEN_171347_1</name>
</gene>